<dbReference type="InterPro" id="IPR042088">
    <property type="entry name" value="OligoPept_F_C"/>
</dbReference>
<evidence type="ECO:0000313" key="9">
    <source>
        <dbReference type="EMBL" id="GAB63502.1"/>
    </source>
</evidence>
<organism evidence="9 10">
    <name type="scientific">Candidatus Jettenia caeni</name>
    <dbReference type="NCBI Taxonomy" id="247490"/>
    <lineage>
        <taxon>Bacteria</taxon>
        <taxon>Pseudomonadati</taxon>
        <taxon>Planctomycetota</taxon>
        <taxon>Candidatus Brocadiia</taxon>
        <taxon>Candidatus Brocadiales</taxon>
        <taxon>Candidatus Brocadiaceae</taxon>
        <taxon>Candidatus Jettenia</taxon>
    </lineage>
</organism>
<dbReference type="PANTHER" id="PTHR11804">
    <property type="entry name" value="PROTEASE M3 THIMET OLIGOPEPTIDASE-RELATED"/>
    <property type="match status" value="1"/>
</dbReference>
<name>I3IP57_9BACT</name>
<accession>I3IP57</accession>
<feature type="domain" description="Oligopeptidase F N-terminal" evidence="8">
    <location>
        <begin position="113"/>
        <end position="182"/>
    </location>
</feature>
<dbReference type="Pfam" id="PF01432">
    <property type="entry name" value="Peptidase_M3"/>
    <property type="match status" value="1"/>
</dbReference>
<evidence type="ECO:0000313" key="10">
    <source>
        <dbReference type="Proteomes" id="UP000002985"/>
    </source>
</evidence>
<keyword evidence="2 6" id="KW-0479">Metal-binding</keyword>
<evidence type="ECO:0000256" key="1">
    <source>
        <dbReference type="ARBA" id="ARBA00022670"/>
    </source>
</evidence>
<keyword evidence="4 6" id="KW-0862">Zinc</keyword>
<dbReference type="EMBL" id="BAFH01000004">
    <property type="protein sequence ID" value="GAB63502.1"/>
    <property type="molecule type" value="Genomic_DNA"/>
</dbReference>
<evidence type="ECO:0000259" key="8">
    <source>
        <dbReference type="Pfam" id="PF08439"/>
    </source>
</evidence>
<keyword evidence="10" id="KW-1185">Reference proteome</keyword>
<evidence type="ECO:0000256" key="3">
    <source>
        <dbReference type="ARBA" id="ARBA00022801"/>
    </source>
</evidence>
<dbReference type="AlphaFoldDB" id="I3IP57"/>
<evidence type="ECO:0000256" key="2">
    <source>
        <dbReference type="ARBA" id="ARBA00022723"/>
    </source>
</evidence>
<dbReference type="OrthoDB" id="9766487at2"/>
<dbReference type="GO" id="GO:0006508">
    <property type="term" value="P:proteolysis"/>
    <property type="evidence" value="ECO:0007669"/>
    <property type="project" value="UniProtKB-KW"/>
</dbReference>
<gene>
    <name evidence="9" type="ORF">KSU1_D0193</name>
</gene>
<dbReference type="PANTHER" id="PTHR11804:SF84">
    <property type="entry name" value="SACCHAROLYSIN"/>
    <property type="match status" value="1"/>
</dbReference>
<dbReference type="Gene3D" id="1.20.140.70">
    <property type="entry name" value="Oligopeptidase f, N-terminal domain"/>
    <property type="match status" value="1"/>
</dbReference>
<dbReference type="CDD" id="cd09608">
    <property type="entry name" value="M3B_PepF"/>
    <property type="match status" value="1"/>
</dbReference>
<feature type="domain" description="Peptidase M3A/M3B catalytic" evidence="7">
    <location>
        <begin position="202"/>
        <end position="578"/>
    </location>
</feature>
<dbReference type="EC" id="3.4.24.-" evidence="6"/>
<reference evidence="9 10" key="1">
    <citation type="journal article" date="2012" name="FEBS Lett.">
        <title>Anammox organism KSU-1 expresses a NirK-type copper-containing nitrite reductase instead of a NirS-type with cytochrome cd1.</title>
        <authorList>
            <person name="Hira D."/>
            <person name="Toh H."/>
            <person name="Migita C.T."/>
            <person name="Okubo H."/>
            <person name="Nishiyama T."/>
            <person name="Hattori M."/>
            <person name="Furukawa K."/>
            <person name="Fujii T."/>
        </authorList>
    </citation>
    <scope>NUCLEOTIDE SEQUENCE [LARGE SCALE GENOMIC DNA]</scope>
</reference>
<dbReference type="Gene3D" id="1.10.1370.20">
    <property type="entry name" value="Oligoendopeptidase f, C-terminal domain"/>
    <property type="match status" value="1"/>
</dbReference>
<dbReference type="GO" id="GO:0046872">
    <property type="term" value="F:metal ion binding"/>
    <property type="evidence" value="ECO:0007669"/>
    <property type="project" value="UniProtKB-UniRule"/>
</dbReference>
<evidence type="ECO:0000259" key="7">
    <source>
        <dbReference type="Pfam" id="PF01432"/>
    </source>
</evidence>
<evidence type="ECO:0000256" key="4">
    <source>
        <dbReference type="ARBA" id="ARBA00022833"/>
    </source>
</evidence>
<sequence length="595" mass="69431">MSKIKIRDQIEDTYKWDVSVLYVSDDSWEEDYCKVEKEFPQLLKFKGSLADPRKLEQFMQFYVNHSIMRENLYVYANVRFFENTRNARYEEMKGRIELLVSKISAQTVFIKKELSSLSQNDIDTMIHENPHLAGYRFFLEGYARYNPHILSEETETVLAELKIALDKSDDIFSAYNDNNISFGEFEHKGEIIRLSHAKYAQLLESPDRALRQKVFDFYYRPYRQNIDVLANTYAAHVLANIKLAKVRNYSSMLEMSLFPDYVPTTVFSNLIEVVKENIDAISEFNVLKQEELGIEKLHFYDNYVPLVHEVDKKYSYEEAIDLVRTALEPLGAEYLRKYDSTVHARVIDVFESPGKRSGAFSWGSYASRGLIFLNYTEKFSDVSTFTHEFGHCLHRDYSIENQPYIYYQNPIFLAEIASTFNEALLFDHMSKIAKSSEERKFFLYHNMKRIEATFYRQTMFANFEKDIHEMAESGKALIAKSITGIYRKNLETYLGKGIVIDDQLNYEWARIPHFYHAFYVYKYATSLSAAIALSERVTSGEKGAVEDYLTFLKAGLHKEPLEILKDAGVDLTGKEAYEVTVNKFRKLLAEYKSLS</sequence>
<comment type="similarity">
    <text evidence="6">Belongs to the peptidase M3B family.</text>
</comment>
<dbReference type="SUPFAM" id="SSF55486">
    <property type="entry name" value="Metalloproteases ('zincins'), catalytic domain"/>
    <property type="match status" value="1"/>
</dbReference>
<comment type="function">
    <text evidence="6">Has oligopeptidase activity and degrades a variety of small bioactive peptides.</text>
</comment>
<comment type="caution">
    <text evidence="9">The sequence shown here is derived from an EMBL/GenBank/DDBJ whole genome shotgun (WGS) entry which is preliminary data.</text>
</comment>
<dbReference type="InterPro" id="IPR001567">
    <property type="entry name" value="Pept_M3A_M3B_dom"/>
</dbReference>
<dbReference type="NCBIfam" id="TIGR00181">
    <property type="entry name" value="pepF"/>
    <property type="match status" value="1"/>
</dbReference>
<comment type="cofactor">
    <cofactor evidence="6">
        <name>Zn(2+)</name>
        <dbReference type="ChEBI" id="CHEBI:29105"/>
    </cofactor>
    <text evidence="6">Binds 1 zinc ion.</text>
</comment>
<keyword evidence="5 6" id="KW-0482">Metalloprotease</keyword>
<dbReference type="Gene3D" id="1.10.287.830">
    <property type="entry name" value="putative peptidase helix hairpin domain like"/>
    <property type="match status" value="1"/>
</dbReference>
<keyword evidence="3 6" id="KW-0378">Hydrolase</keyword>
<proteinExistence type="inferred from homology"/>
<evidence type="ECO:0000256" key="5">
    <source>
        <dbReference type="ARBA" id="ARBA00023049"/>
    </source>
</evidence>
<dbReference type="GO" id="GO:0004222">
    <property type="term" value="F:metalloendopeptidase activity"/>
    <property type="evidence" value="ECO:0007669"/>
    <property type="project" value="UniProtKB-UniRule"/>
</dbReference>
<dbReference type="eggNOG" id="COG1164">
    <property type="taxonomic scope" value="Bacteria"/>
</dbReference>
<protein>
    <recommendedName>
        <fullName evidence="6">Oligopeptidase F</fullName>
        <ecNumber evidence="6">3.4.24.-</ecNumber>
    </recommendedName>
</protein>
<dbReference type="InterPro" id="IPR013647">
    <property type="entry name" value="OligopepF_N_dom"/>
</dbReference>
<dbReference type="STRING" id="247490.KSU1_D0193"/>
<dbReference type="InterPro" id="IPR004438">
    <property type="entry name" value="Peptidase_M3B"/>
</dbReference>
<evidence type="ECO:0000256" key="6">
    <source>
        <dbReference type="RuleBase" id="RU368091"/>
    </source>
</evidence>
<dbReference type="InterPro" id="IPR045090">
    <property type="entry name" value="Pept_M3A_M3B"/>
</dbReference>
<dbReference type="Proteomes" id="UP000002985">
    <property type="component" value="Unassembled WGS sequence"/>
</dbReference>
<dbReference type="Pfam" id="PF08439">
    <property type="entry name" value="Peptidase_M3_N"/>
    <property type="match status" value="1"/>
</dbReference>
<dbReference type="GO" id="GO:0006518">
    <property type="term" value="P:peptide metabolic process"/>
    <property type="evidence" value="ECO:0007669"/>
    <property type="project" value="TreeGrafter"/>
</dbReference>
<keyword evidence="1 6" id="KW-0645">Protease</keyword>